<evidence type="ECO:0000313" key="3">
    <source>
        <dbReference type="Proteomes" id="UP000887013"/>
    </source>
</evidence>
<name>A0A8X6TMM5_NEPPI</name>
<dbReference type="OrthoDB" id="10482609at2759"/>
<dbReference type="Proteomes" id="UP000887013">
    <property type="component" value="Unassembled WGS sequence"/>
</dbReference>
<dbReference type="AlphaFoldDB" id="A0A8X6TMM5"/>
<sequence>MALQDKRITFTAKHSISRMAVLEKMRWAGFRRVIPFSADRNNLSLDMKITGGKELTIRAKDEQNGNVLPPESRGTRRKTKRKRN</sequence>
<evidence type="ECO:0000256" key="1">
    <source>
        <dbReference type="SAM" id="MobiDB-lite"/>
    </source>
</evidence>
<organism evidence="2 3">
    <name type="scientific">Nephila pilipes</name>
    <name type="common">Giant wood spider</name>
    <name type="synonym">Nephila maculata</name>
    <dbReference type="NCBI Taxonomy" id="299642"/>
    <lineage>
        <taxon>Eukaryota</taxon>
        <taxon>Metazoa</taxon>
        <taxon>Ecdysozoa</taxon>
        <taxon>Arthropoda</taxon>
        <taxon>Chelicerata</taxon>
        <taxon>Arachnida</taxon>
        <taxon>Araneae</taxon>
        <taxon>Araneomorphae</taxon>
        <taxon>Entelegynae</taxon>
        <taxon>Araneoidea</taxon>
        <taxon>Nephilidae</taxon>
        <taxon>Nephila</taxon>
    </lineage>
</organism>
<protein>
    <submittedName>
        <fullName evidence="2">Uncharacterized protein</fullName>
    </submittedName>
</protein>
<dbReference type="EMBL" id="BMAW01013086">
    <property type="protein sequence ID" value="GFT31868.1"/>
    <property type="molecule type" value="Genomic_DNA"/>
</dbReference>
<proteinExistence type="predicted"/>
<feature type="compositionally biased region" description="Basic residues" evidence="1">
    <location>
        <begin position="75"/>
        <end position="84"/>
    </location>
</feature>
<reference evidence="2" key="1">
    <citation type="submission" date="2020-08" db="EMBL/GenBank/DDBJ databases">
        <title>Multicomponent nature underlies the extraordinary mechanical properties of spider dragline silk.</title>
        <authorList>
            <person name="Kono N."/>
            <person name="Nakamura H."/>
            <person name="Mori M."/>
            <person name="Yoshida Y."/>
            <person name="Ohtoshi R."/>
            <person name="Malay A.D."/>
            <person name="Moran D.A.P."/>
            <person name="Tomita M."/>
            <person name="Numata K."/>
            <person name="Arakawa K."/>
        </authorList>
    </citation>
    <scope>NUCLEOTIDE SEQUENCE</scope>
</reference>
<accession>A0A8X6TMM5</accession>
<feature type="region of interest" description="Disordered" evidence="1">
    <location>
        <begin position="56"/>
        <end position="84"/>
    </location>
</feature>
<gene>
    <name evidence="2" type="ORF">NPIL_384081</name>
</gene>
<evidence type="ECO:0000313" key="2">
    <source>
        <dbReference type="EMBL" id="GFT31868.1"/>
    </source>
</evidence>
<comment type="caution">
    <text evidence="2">The sequence shown here is derived from an EMBL/GenBank/DDBJ whole genome shotgun (WGS) entry which is preliminary data.</text>
</comment>
<keyword evidence="3" id="KW-1185">Reference proteome</keyword>